<proteinExistence type="predicted"/>
<organism evidence="2">
    <name type="scientific">Arundo donax</name>
    <name type="common">Giant reed</name>
    <name type="synonym">Donax arundinaceus</name>
    <dbReference type="NCBI Taxonomy" id="35708"/>
    <lineage>
        <taxon>Eukaryota</taxon>
        <taxon>Viridiplantae</taxon>
        <taxon>Streptophyta</taxon>
        <taxon>Embryophyta</taxon>
        <taxon>Tracheophyta</taxon>
        <taxon>Spermatophyta</taxon>
        <taxon>Magnoliopsida</taxon>
        <taxon>Liliopsida</taxon>
        <taxon>Poales</taxon>
        <taxon>Poaceae</taxon>
        <taxon>PACMAD clade</taxon>
        <taxon>Arundinoideae</taxon>
        <taxon>Arundineae</taxon>
        <taxon>Arundo</taxon>
    </lineage>
</organism>
<sequence length="24" mass="2619">MEGIRAHQAMTDYHIQQSSVSSAA</sequence>
<name>A0A0A9CFP7_ARUDO</name>
<evidence type="ECO:0000313" key="2">
    <source>
        <dbReference type="EMBL" id="JAD73293.1"/>
    </source>
</evidence>
<dbReference type="EMBL" id="GBRH01224602">
    <property type="protein sequence ID" value="JAD73293.1"/>
    <property type="molecule type" value="Transcribed_RNA"/>
</dbReference>
<dbReference type="AlphaFoldDB" id="A0A0A9CFP7"/>
<accession>A0A0A9CFP7</accession>
<feature type="region of interest" description="Disordered" evidence="1">
    <location>
        <begin position="1"/>
        <end position="24"/>
    </location>
</feature>
<protein>
    <submittedName>
        <fullName evidence="2">Uncharacterized protein</fullName>
    </submittedName>
</protein>
<feature type="compositionally biased region" description="Polar residues" evidence="1">
    <location>
        <begin position="14"/>
        <end position="24"/>
    </location>
</feature>
<reference evidence="2" key="2">
    <citation type="journal article" date="2015" name="Data Brief">
        <title>Shoot transcriptome of the giant reed, Arundo donax.</title>
        <authorList>
            <person name="Barrero R.A."/>
            <person name="Guerrero F.D."/>
            <person name="Moolhuijzen P."/>
            <person name="Goolsby J.A."/>
            <person name="Tidwell J."/>
            <person name="Bellgard S.E."/>
            <person name="Bellgard M.I."/>
        </authorList>
    </citation>
    <scope>NUCLEOTIDE SEQUENCE</scope>
    <source>
        <tissue evidence="2">Shoot tissue taken approximately 20 cm above the soil surface</tissue>
    </source>
</reference>
<evidence type="ECO:0000256" key="1">
    <source>
        <dbReference type="SAM" id="MobiDB-lite"/>
    </source>
</evidence>
<reference evidence="2" key="1">
    <citation type="submission" date="2014-09" db="EMBL/GenBank/DDBJ databases">
        <authorList>
            <person name="Magalhaes I.L.F."/>
            <person name="Oliveira U."/>
            <person name="Santos F.R."/>
            <person name="Vidigal T.H.D.A."/>
            <person name="Brescovit A.D."/>
            <person name="Santos A.J."/>
        </authorList>
    </citation>
    <scope>NUCLEOTIDE SEQUENCE</scope>
    <source>
        <tissue evidence="2">Shoot tissue taken approximately 20 cm above the soil surface</tissue>
    </source>
</reference>